<reference evidence="1" key="1">
    <citation type="submission" date="2018-05" db="EMBL/GenBank/DDBJ databases">
        <authorList>
            <person name="Lanie J.A."/>
            <person name="Ng W.-L."/>
            <person name="Kazmierczak K.M."/>
            <person name="Andrzejewski T.M."/>
            <person name="Davidsen T.M."/>
            <person name="Wayne K.J."/>
            <person name="Tettelin H."/>
            <person name="Glass J.I."/>
            <person name="Rusch D."/>
            <person name="Podicherti R."/>
            <person name="Tsui H.-C.T."/>
            <person name="Winkler M.E."/>
        </authorList>
    </citation>
    <scope>NUCLEOTIDE SEQUENCE</scope>
</reference>
<dbReference type="AlphaFoldDB" id="A0A382UXN1"/>
<organism evidence="1">
    <name type="scientific">marine metagenome</name>
    <dbReference type="NCBI Taxonomy" id="408172"/>
    <lineage>
        <taxon>unclassified sequences</taxon>
        <taxon>metagenomes</taxon>
        <taxon>ecological metagenomes</taxon>
    </lineage>
</organism>
<name>A0A382UXN1_9ZZZZ</name>
<gene>
    <name evidence="1" type="ORF">METZ01_LOCUS391853</name>
</gene>
<sequence>MVSILNKSVATACAALLTLVLILPATAQENATPNGIADDRADAYAFTNANIY</sequence>
<feature type="non-terminal residue" evidence="1">
    <location>
        <position position="52"/>
    </location>
</feature>
<accession>A0A382UXN1</accession>
<protein>
    <submittedName>
        <fullName evidence="1">Uncharacterized protein</fullName>
    </submittedName>
</protein>
<proteinExistence type="predicted"/>
<evidence type="ECO:0000313" key="1">
    <source>
        <dbReference type="EMBL" id="SVD38999.1"/>
    </source>
</evidence>
<dbReference type="EMBL" id="UINC01147590">
    <property type="protein sequence ID" value="SVD38999.1"/>
    <property type="molecule type" value="Genomic_DNA"/>
</dbReference>